<evidence type="ECO:0000259" key="16">
    <source>
        <dbReference type="Pfam" id="PF01435"/>
    </source>
</evidence>
<dbReference type="CDD" id="cd07343">
    <property type="entry name" value="M48A_Zmpste24p_like"/>
    <property type="match status" value="1"/>
</dbReference>
<feature type="domain" description="CAAX prenyl protease 1 N-terminal" evidence="17">
    <location>
        <begin position="27"/>
        <end position="210"/>
    </location>
</feature>
<evidence type="ECO:0000256" key="3">
    <source>
        <dbReference type="ARBA" id="ARBA00022692"/>
    </source>
</evidence>
<evidence type="ECO:0000256" key="10">
    <source>
        <dbReference type="ARBA" id="ARBA00023136"/>
    </source>
</evidence>
<keyword evidence="8 15" id="KW-1133">Transmembrane helix</keyword>
<reference evidence="18" key="1">
    <citation type="submission" date="2014-03" db="EMBL/GenBank/DDBJ databases">
        <title>Expression Analysis of Puccinellia tenuiflora Gene PutSTE24 and Response to Aluminum Stresses.</title>
        <authorList>
            <person name="Wang B."/>
            <person name="Liu S."/>
        </authorList>
    </citation>
    <scope>NUCLEOTIDE SEQUENCE</scope>
</reference>
<proteinExistence type="evidence at transcript level"/>
<evidence type="ECO:0000256" key="9">
    <source>
        <dbReference type="ARBA" id="ARBA00023049"/>
    </source>
</evidence>
<keyword evidence="7 14" id="KW-0862">Zinc</keyword>
<evidence type="ECO:0000256" key="14">
    <source>
        <dbReference type="PIRSR" id="PIRSR627057-2"/>
    </source>
</evidence>
<dbReference type="InterPro" id="IPR001915">
    <property type="entry name" value="Peptidase_M48"/>
</dbReference>
<feature type="binding site" evidence="14">
    <location>
        <position position="287"/>
    </location>
    <ligand>
        <name>Zn(2+)</name>
        <dbReference type="ChEBI" id="CHEBI:29105"/>
        <note>catalytic</note>
    </ligand>
</feature>
<comment type="function">
    <text evidence="15">Proteolytically removes the C-terminal three residues of farnesylated proteins.</text>
</comment>
<name>A0A060ICT6_9POAL</name>
<dbReference type="InterPro" id="IPR032456">
    <property type="entry name" value="Peptidase_M48_N"/>
</dbReference>
<keyword evidence="9 15" id="KW-0482">Metalloprotease</keyword>
<evidence type="ECO:0000256" key="12">
    <source>
        <dbReference type="ARBA" id="ARBA00060927"/>
    </source>
</evidence>
<gene>
    <name evidence="18" type="primary">STE24</name>
</gene>
<comment type="cofactor">
    <cofactor evidence="14 15">
        <name>Zn(2+)</name>
        <dbReference type="ChEBI" id="CHEBI:29105"/>
    </cofactor>
    <text evidence="14 15">Binds 1 zinc ion per subunit.</text>
</comment>
<feature type="binding site" evidence="14">
    <location>
        <position position="361"/>
    </location>
    <ligand>
        <name>Zn(2+)</name>
        <dbReference type="ChEBI" id="CHEBI:29105"/>
        <note>catalytic</note>
    </ligand>
</feature>
<comment type="catalytic activity">
    <reaction evidence="11 15">
        <text>Hydrolyzes the peptide bond -P2-(S-farnesyl or geranylgeranyl)C-P1'-P2'-P3'-COOH where P1' and P2' are amino acids with aliphatic side chains and P3' is any C-terminal residue.</text>
        <dbReference type="EC" id="3.4.24.84"/>
    </reaction>
</comment>
<evidence type="ECO:0000256" key="11">
    <source>
        <dbReference type="ARBA" id="ARBA00044456"/>
    </source>
</evidence>
<sequence>MALPYLEAVLCFMILNYIFETYLNIRQHRALKLPTLPKSLAGVISGEKFEKARAYSLDKSNFNFVREGVTIVFDITILYYKVLPWFWKKSGELATNVGLNAENEIIHTLAFLAGVMVWSQITDLPFSLYSTFVIETRHGFNKQTIWLFIRDMIKGIFLSILLAPPIVAAIIIIVQNGGPYLAIYLWGFMFALALLMMTIYPIMIAPLFNKFTPLPEGSLREKIEKLADSLKFPLKKLFVVDGSTRSSHSNAYMYGFFKNKRIVLYDTLIQQCIDNEVVSVLAHELGHWKLNHTTYSFVAVQLLTFLQFGGYTLVRNSKDLFESFGFDDQPVIIGLIIFMHTIIPVQHVLSFCLNLVSRAFEFQADAFAKNLGYAPELRGALVKLQEENSFAMNTDPGYSAYHFSHPPLVEGFFALEDLDTKKEN</sequence>
<feature type="domain" description="Peptidase M48" evidence="16">
    <location>
        <begin position="214"/>
        <end position="415"/>
    </location>
</feature>
<dbReference type="FunFam" id="3.30.2010.10:FF:000005">
    <property type="entry name" value="CAAX prenyl protease"/>
    <property type="match status" value="1"/>
</dbReference>
<dbReference type="PANTHER" id="PTHR10120">
    <property type="entry name" value="CAAX PRENYL PROTEASE 1"/>
    <property type="match status" value="1"/>
</dbReference>
<dbReference type="EC" id="3.4.24.84" evidence="15"/>
<dbReference type="GO" id="GO:0005789">
    <property type="term" value="C:endoplasmic reticulum membrane"/>
    <property type="evidence" value="ECO:0007669"/>
    <property type="project" value="UniProtKB-SubCell"/>
</dbReference>
<protein>
    <recommendedName>
        <fullName evidence="15">CAAX prenyl protease</fullName>
        <ecNumber evidence="15">3.4.24.84</ecNumber>
    </recommendedName>
</protein>
<dbReference type="Pfam" id="PF01435">
    <property type="entry name" value="Peptidase_M48"/>
    <property type="match status" value="1"/>
</dbReference>
<dbReference type="Gene3D" id="3.30.2010.10">
    <property type="entry name" value="Metalloproteases ('zincins'), catalytic domain"/>
    <property type="match status" value="1"/>
</dbReference>
<evidence type="ECO:0000256" key="8">
    <source>
        <dbReference type="ARBA" id="ARBA00022989"/>
    </source>
</evidence>
<feature type="transmembrane region" description="Helical" evidence="15">
    <location>
        <begin position="6"/>
        <end position="25"/>
    </location>
</feature>
<evidence type="ECO:0000256" key="7">
    <source>
        <dbReference type="ARBA" id="ARBA00022833"/>
    </source>
</evidence>
<dbReference type="AlphaFoldDB" id="A0A060ICT6"/>
<dbReference type="EMBL" id="KJ598490">
    <property type="protein sequence ID" value="AIC32889.1"/>
    <property type="molecule type" value="mRNA"/>
</dbReference>
<comment type="subcellular location">
    <subcellularLocation>
        <location evidence="1 15">Endoplasmic reticulum membrane</location>
        <topology evidence="1 15">Multi-pass membrane protein</topology>
    </subcellularLocation>
</comment>
<feature type="binding site" evidence="14">
    <location>
        <position position="283"/>
    </location>
    <ligand>
        <name>Zn(2+)</name>
        <dbReference type="ChEBI" id="CHEBI:29105"/>
        <note>catalytic</note>
    </ligand>
</feature>
<accession>A0A060ICT6</accession>
<comment type="similarity">
    <text evidence="12 15">Belongs to the peptidase M48A family.</text>
</comment>
<dbReference type="GO" id="GO:0004222">
    <property type="term" value="F:metalloendopeptidase activity"/>
    <property type="evidence" value="ECO:0007669"/>
    <property type="project" value="UniProtKB-UniRule"/>
</dbReference>
<feature type="active site" description="Proton donor" evidence="13">
    <location>
        <position position="365"/>
    </location>
</feature>
<evidence type="ECO:0000256" key="1">
    <source>
        <dbReference type="ARBA" id="ARBA00004477"/>
    </source>
</evidence>
<feature type="transmembrane region" description="Helical" evidence="15">
    <location>
        <begin position="331"/>
        <end position="356"/>
    </location>
</feature>
<evidence type="ECO:0000256" key="15">
    <source>
        <dbReference type="RuleBase" id="RU366005"/>
    </source>
</evidence>
<evidence type="ECO:0000256" key="6">
    <source>
        <dbReference type="ARBA" id="ARBA00022824"/>
    </source>
</evidence>
<dbReference type="InterPro" id="IPR027057">
    <property type="entry name" value="CAXX_Prtase_1"/>
</dbReference>
<evidence type="ECO:0000256" key="13">
    <source>
        <dbReference type="PIRSR" id="PIRSR627057-1"/>
    </source>
</evidence>
<evidence type="ECO:0000256" key="2">
    <source>
        <dbReference type="ARBA" id="ARBA00022670"/>
    </source>
</evidence>
<feature type="transmembrane region" description="Helical" evidence="15">
    <location>
        <begin position="293"/>
        <end position="311"/>
    </location>
</feature>
<feature type="transmembrane region" description="Helical" evidence="15">
    <location>
        <begin position="155"/>
        <end position="174"/>
    </location>
</feature>
<keyword evidence="6 15" id="KW-0256">Endoplasmic reticulum</keyword>
<evidence type="ECO:0000259" key="17">
    <source>
        <dbReference type="Pfam" id="PF16491"/>
    </source>
</evidence>
<keyword evidence="3 15" id="KW-0812">Transmembrane</keyword>
<keyword evidence="10 15" id="KW-0472">Membrane</keyword>
<keyword evidence="5 15" id="KW-0378">Hydrolase</keyword>
<feature type="active site" evidence="13">
    <location>
        <position position="284"/>
    </location>
</feature>
<organism evidence="18">
    <name type="scientific">Puccinellia tenuiflora</name>
    <dbReference type="NCBI Taxonomy" id="240906"/>
    <lineage>
        <taxon>Eukaryota</taxon>
        <taxon>Viridiplantae</taxon>
        <taxon>Streptophyta</taxon>
        <taxon>Embryophyta</taxon>
        <taxon>Tracheophyta</taxon>
        <taxon>Spermatophyta</taxon>
        <taxon>Magnoliopsida</taxon>
        <taxon>Liliopsida</taxon>
        <taxon>Poales</taxon>
        <taxon>Poaceae</taxon>
        <taxon>BOP clade</taxon>
        <taxon>Pooideae</taxon>
        <taxon>Poodae</taxon>
        <taxon>Poeae</taxon>
        <taxon>Poeae Chloroplast Group 2 (Poeae type)</taxon>
        <taxon>PPAM clade</taxon>
        <taxon>Coleanthinae</taxon>
        <taxon>Puccinellia</taxon>
    </lineage>
</organism>
<feature type="transmembrane region" description="Helical" evidence="15">
    <location>
        <begin position="180"/>
        <end position="200"/>
    </location>
</feature>
<evidence type="ECO:0000313" key="18">
    <source>
        <dbReference type="EMBL" id="AIC32889.1"/>
    </source>
</evidence>
<dbReference type="GO" id="GO:0046872">
    <property type="term" value="F:metal ion binding"/>
    <property type="evidence" value="ECO:0007669"/>
    <property type="project" value="UniProtKB-UniRule"/>
</dbReference>
<keyword evidence="2 15" id="KW-0645">Protease</keyword>
<keyword evidence="4 14" id="KW-0479">Metal-binding</keyword>
<evidence type="ECO:0000256" key="5">
    <source>
        <dbReference type="ARBA" id="ARBA00022801"/>
    </source>
</evidence>
<dbReference type="Pfam" id="PF16491">
    <property type="entry name" value="Peptidase_M48_N"/>
    <property type="match status" value="1"/>
</dbReference>
<evidence type="ECO:0000256" key="4">
    <source>
        <dbReference type="ARBA" id="ARBA00022723"/>
    </source>
</evidence>
<dbReference type="GO" id="GO:0071586">
    <property type="term" value="P:CAAX-box protein processing"/>
    <property type="evidence" value="ECO:0007669"/>
    <property type="project" value="UniProtKB-UniRule"/>
</dbReference>